<organism evidence="2 3">
    <name type="scientific">Plasmopara halstedii</name>
    <name type="common">Downy mildew of sunflower</name>
    <dbReference type="NCBI Taxonomy" id="4781"/>
    <lineage>
        <taxon>Eukaryota</taxon>
        <taxon>Sar</taxon>
        <taxon>Stramenopiles</taxon>
        <taxon>Oomycota</taxon>
        <taxon>Peronosporomycetes</taxon>
        <taxon>Peronosporales</taxon>
        <taxon>Peronosporaceae</taxon>
        <taxon>Plasmopara</taxon>
    </lineage>
</organism>
<feature type="compositionally biased region" description="Acidic residues" evidence="1">
    <location>
        <begin position="1"/>
        <end position="14"/>
    </location>
</feature>
<dbReference type="EMBL" id="CCYD01000523">
    <property type="protein sequence ID" value="CEG40742.1"/>
    <property type="molecule type" value="Genomic_DNA"/>
</dbReference>
<protein>
    <submittedName>
        <fullName evidence="2">Putative polyprotein</fullName>
    </submittedName>
</protein>
<evidence type="ECO:0000313" key="2">
    <source>
        <dbReference type="EMBL" id="CEG40742.1"/>
    </source>
</evidence>
<dbReference type="OrthoDB" id="413361at2759"/>
<keyword evidence="3" id="KW-1185">Reference proteome</keyword>
<dbReference type="GO" id="GO:0008270">
    <property type="term" value="F:zinc ion binding"/>
    <property type="evidence" value="ECO:0007669"/>
    <property type="project" value="InterPro"/>
</dbReference>
<dbReference type="AlphaFoldDB" id="A0A0P1AJP6"/>
<dbReference type="GeneID" id="36405981"/>
<dbReference type="SUPFAM" id="SSF57756">
    <property type="entry name" value="Retrovirus zinc finger-like domains"/>
    <property type="match status" value="1"/>
</dbReference>
<evidence type="ECO:0000313" key="3">
    <source>
        <dbReference type="Proteomes" id="UP000054928"/>
    </source>
</evidence>
<name>A0A0P1AJP6_PLAHL</name>
<reference evidence="3" key="1">
    <citation type="submission" date="2014-09" db="EMBL/GenBank/DDBJ databases">
        <authorList>
            <person name="Sharma Rahul"/>
            <person name="Thines Marco"/>
        </authorList>
    </citation>
    <scope>NUCLEOTIDE SEQUENCE [LARGE SCALE GENOMIC DNA]</scope>
</reference>
<dbReference type="Proteomes" id="UP000054928">
    <property type="component" value="Unassembled WGS sequence"/>
</dbReference>
<feature type="compositionally biased region" description="Basic and acidic residues" evidence="1">
    <location>
        <begin position="48"/>
        <end position="58"/>
    </location>
</feature>
<feature type="compositionally biased region" description="Polar residues" evidence="1">
    <location>
        <begin position="66"/>
        <end position="85"/>
    </location>
</feature>
<dbReference type="RefSeq" id="XP_024577111.1">
    <property type="nucleotide sequence ID" value="XM_024726433.1"/>
</dbReference>
<proteinExistence type="predicted"/>
<dbReference type="GO" id="GO:0003676">
    <property type="term" value="F:nucleic acid binding"/>
    <property type="evidence" value="ECO:0007669"/>
    <property type="project" value="InterPro"/>
</dbReference>
<sequence>MPPAEEELGGDDVEMQGVVPVPTSTSRELTTYRRPSRLTTGDSMVFHPRTERVRRAETPRLLLNDGSANYESAIVESTNNDQNRGTDSDSDSGDQFWPPSPKRPRIDEDGLLAEAVLVYAALGYQQAIDGDDAADYIAEQPTQRVRVYLENSTDITLIEAKEKLLKEYERLEKKETSERALKVTLDGGRGKFVERGRNNDRKGNNTKTNGGFRGKCFSCDQVEHMKRGCPNKVDGSDDGAVFAASDLSPVNESEDSVITNAMADTALAVGKDRSPSWPIPGRPL</sequence>
<dbReference type="InterPro" id="IPR036875">
    <property type="entry name" value="Znf_CCHC_sf"/>
</dbReference>
<evidence type="ECO:0000256" key="1">
    <source>
        <dbReference type="SAM" id="MobiDB-lite"/>
    </source>
</evidence>
<accession>A0A0P1AJP6</accession>
<feature type="region of interest" description="Disordered" evidence="1">
    <location>
        <begin position="1"/>
        <end position="107"/>
    </location>
</feature>